<accession>A0A2T5VED4</accession>
<dbReference type="Proteomes" id="UP000244081">
    <property type="component" value="Unassembled WGS sequence"/>
</dbReference>
<evidence type="ECO:0000313" key="3">
    <source>
        <dbReference type="EMBL" id="PTW62118.1"/>
    </source>
</evidence>
<proteinExistence type="predicted"/>
<reference evidence="3 4" key="1">
    <citation type="submission" date="2018-04" db="EMBL/GenBank/DDBJ databases">
        <title>Genomic Encyclopedia of Archaeal and Bacterial Type Strains, Phase II (KMG-II): from individual species to whole genera.</title>
        <authorList>
            <person name="Goeker M."/>
        </authorList>
    </citation>
    <scope>NUCLEOTIDE SEQUENCE [LARGE SCALE GENOMIC DNA]</scope>
    <source>
        <strain evidence="3 4">DSM 23382</strain>
    </source>
</reference>
<dbReference type="EMBL" id="QAYG01000001">
    <property type="protein sequence ID" value="PTW62118.1"/>
    <property type="molecule type" value="Genomic_DNA"/>
</dbReference>
<keyword evidence="4" id="KW-1185">Reference proteome</keyword>
<dbReference type="RefSeq" id="WP_107987732.1">
    <property type="nucleotide sequence ID" value="NZ_QAYG01000001.1"/>
</dbReference>
<protein>
    <submittedName>
        <fullName evidence="3">Uncharacterized protein</fullName>
    </submittedName>
</protein>
<feature type="transmembrane region" description="Helical" evidence="2">
    <location>
        <begin position="103"/>
        <end position="123"/>
    </location>
</feature>
<keyword evidence="2" id="KW-1133">Transmembrane helix</keyword>
<name>A0A2T5VED4_9HYPH</name>
<feature type="region of interest" description="Disordered" evidence="1">
    <location>
        <begin position="1"/>
        <end position="39"/>
    </location>
</feature>
<sequence>MDDWWAKCEHAGSPDGQEDRPEGGSDDRPLSPHASRAGLGGWIGEAEADASRRALAQVERRLELVDLLHRRGTGMLGFVVATMASCILAVFVSIWLGFGAVEAVLACWLTANLVFILVAARCVQNFPLRR</sequence>
<evidence type="ECO:0000313" key="4">
    <source>
        <dbReference type="Proteomes" id="UP000244081"/>
    </source>
</evidence>
<organism evidence="3 4">
    <name type="scientific">Breoghania corrubedonensis</name>
    <dbReference type="NCBI Taxonomy" id="665038"/>
    <lineage>
        <taxon>Bacteria</taxon>
        <taxon>Pseudomonadati</taxon>
        <taxon>Pseudomonadota</taxon>
        <taxon>Alphaproteobacteria</taxon>
        <taxon>Hyphomicrobiales</taxon>
        <taxon>Stappiaceae</taxon>
        <taxon>Breoghania</taxon>
    </lineage>
</organism>
<feature type="transmembrane region" description="Helical" evidence="2">
    <location>
        <begin position="76"/>
        <end position="97"/>
    </location>
</feature>
<comment type="caution">
    <text evidence="3">The sequence shown here is derived from an EMBL/GenBank/DDBJ whole genome shotgun (WGS) entry which is preliminary data.</text>
</comment>
<dbReference type="AlphaFoldDB" id="A0A2T5VED4"/>
<evidence type="ECO:0000256" key="2">
    <source>
        <dbReference type="SAM" id="Phobius"/>
    </source>
</evidence>
<feature type="compositionally biased region" description="Basic and acidic residues" evidence="1">
    <location>
        <begin position="1"/>
        <end position="30"/>
    </location>
</feature>
<keyword evidence="2" id="KW-0472">Membrane</keyword>
<gene>
    <name evidence="3" type="ORF">C8N35_101153</name>
</gene>
<keyword evidence="2" id="KW-0812">Transmembrane</keyword>
<evidence type="ECO:0000256" key="1">
    <source>
        <dbReference type="SAM" id="MobiDB-lite"/>
    </source>
</evidence>